<dbReference type="Proteomes" id="UP000225379">
    <property type="component" value="Unassembled WGS sequence"/>
</dbReference>
<name>A0A2B8BB72_9PROT</name>
<gene>
    <name evidence="1" type="ORF">CRT60_34280</name>
</gene>
<proteinExistence type="predicted"/>
<evidence type="ECO:0000313" key="1">
    <source>
        <dbReference type="EMBL" id="PGH54803.1"/>
    </source>
</evidence>
<sequence length="102" mass="11048">MIRPVFVDFDSVAFPAHDDGAAALHAALLRAIQAPYSPNRRVMLRGEEMLVVTAAHGRALGTIAYVPKTHSPPPGTIYMSGNDETDDPYIVISVHHMLVAAR</sequence>
<dbReference type="AlphaFoldDB" id="A0A2B8BB72"/>
<accession>A0A2B8BB72</accession>
<dbReference type="EMBL" id="PDKW01000043">
    <property type="protein sequence ID" value="PGH54803.1"/>
    <property type="molecule type" value="Genomic_DNA"/>
</dbReference>
<evidence type="ECO:0000313" key="2">
    <source>
        <dbReference type="Proteomes" id="UP000225379"/>
    </source>
</evidence>
<comment type="caution">
    <text evidence="1">The sequence shown here is derived from an EMBL/GenBank/DDBJ whole genome shotgun (WGS) entry which is preliminary data.</text>
</comment>
<protein>
    <submittedName>
        <fullName evidence="1">Uncharacterized protein</fullName>
    </submittedName>
</protein>
<organism evidence="1 2">
    <name type="scientific">Azospirillum palustre</name>
    <dbReference type="NCBI Taxonomy" id="2044885"/>
    <lineage>
        <taxon>Bacteria</taxon>
        <taxon>Pseudomonadati</taxon>
        <taxon>Pseudomonadota</taxon>
        <taxon>Alphaproteobacteria</taxon>
        <taxon>Rhodospirillales</taxon>
        <taxon>Azospirillaceae</taxon>
        <taxon>Azospirillum</taxon>
    </lineage>
</organism>
<keyword evidence="2" id="KW-1185">Reference proteome</keyword>
<reference evidence="2" key="1">
    <citation type="submission" date="2017-10" db="EMBL/GenBank/DDBJ databases">
        <authorList>
            <person name="Kravchenko I.K."/>
            <person name="Grouzdev D.S."/>
        </authorList>
    </citation>
    <scope>NUCLEOTIDE SEQUENCE [LARGE SCALE GENOMIC DNA]</scope>
    <source>
        <strain evidence="2">B2</strain>
    </source>
</reference>